<proteinExistence type="predicted"/>
<dbReference type="GO" id="GO:0046872">
    <property type="term" value="F:metal ion binding"/>
    <property type="evidence" value="ECO:0007669"/>
    <property type="project" value="UniProtKB-KW"/>
</dbReference>
<reference evidence="4" key="1">
    <citation type="submission" date="2018-05" db="EMBL/GenBank/DDBJ databases">
        <authorList>
            <person name="Lanie J.A."/>
            <person name="Ng W.-L."/>
            <person name="Kazmierczak K.M."/>
            <person name="Andrzejewski T.M."/>
            <person name="Davidsen T.M."/>
            <person name="Wayne K.J."/>
            <person name="Tettelin H."/>
            <person name="Glass J.I."/>
            <person name="Rusch D."/>
            <person name="Podicherti R."/>
            <person name="Tsui H.-C.T."/>
            <person name="Winkler M.E."/>
        </authorList>
    </citation>
    <scope>NUCLEOTIDE SEQUENCE</scope>
</reference>
<organism evidence="4">
    <name type="scientific">marine metagenome</name>
    <dbReference type="NCBI Taxonomy" id="408172"/>
    <lineage>
        <taxon>unclassified sequences</taxon>
        <taxon>metagenomes</taxon>
        <taxon>ecological metagenomes</taxon>
    </lineage>
</organism>
<dbReference type="EMBL" id="UINC01018394">
    <property type="protein sequence ID" value="SVA77224.1"/>
    <property type="molecule type" value="Genomic_DNA"/>
</dbReference>
<keyword evidence="1" id="KW-0479">Metal-binding</keyword>
<protein>
    <recommendedName>
        <fullName evidence="3">Gamma-butyrobetaine hydroxylase-like N-terminal domain-containing protein</fullName>
    </recommendedName>
</protein>
<dbReference type="Gene3D" id="3.30.2020.30">
    <property type="match status" value="1"/>
</dbReference>
<evidence type="ECO:0000256" key="1">
    <source>
        <dbReference type="ARBA" id="ARBA00022723"/>
    </source>
</evidence>
<keyword evidence="2" id="KW-0408">Iron</keyword>
<evidence type="ECO:0000259" key="3">
    <source>
        <dbReference type="Pfam" id="PF06155"/>
    </source>
</evidence>
<sequence>MEDRFEVADVVVERGRGLTVTFEDGYVADFDLMRLRLWCPCASCRSLGERGEEVWPRPDSPIPLSITDAALHGAWGLVITWNDGHSTGIYPFEQLRLWSERPPDQR</sequence>
<dbReference type="Pfam" id="PF06155">
    <property type="entry name" value="GBBH-like_N"/>
    <property type="match status" value="1"/>
</dbReference>
<dbReference type="InterPro" id="IPR038492">
    <property type="entry name" value="GBBH-like_N_sf"/>
</dbReference>
<dbReference type="AlphaFoldDB" id="A0A381YJL8"/>
<accession>A0A381YJL8</accession>
<feature type="domain" description="Gamma-butyrobetaine hydroxylase-like N-terminal" evidence="3">
    <location>
        <begin position="14"/>
        <end position="96"/>
    </location>
</feature>
<gene>
    <name evidence="4" type="ORF">METZ01_LOCUS130078</name>
</gene>
<evidence type="ECO:0000313" key="4">
    <source>
        <dbReference type="EMBL" id="SVA77224.1"/>
    </source>
</evidence>
<dbReference type="InterPro" id="IPR010376">
    <property type="entry name" value="GBBH-like_N"/>
</dbReference>
<evidence type="ECO:0000256" key="2">
    <source>
        <dbReference type="ARBA" id="ARBA00023004"/>
    </source>
</evidence>
<name>A0A381YJL8_9ZZZZ</name>